<keyword evidence="11" id="KW-0732">Signal</keyword>
<keyword evidence="3" id="KW-0147">Chitin-binding</keyword>
<evidence type="ECO:0000256" key="11">
    <source>
        <dbReference type="SAM" id="SignalP"/>
    </source>
</evidence>
<comment type="catalytic activity">
    <reaction evidence="1">
        <text>Random endo-hydrolysis of N-acetyl-beta-D-glucosaminide (1-&gt;4)-beta-linkages in chitin and chitodextrins.</text>
        <dbReference type="EC" id="3.2.1.14"/>
    </reaction>
</comment>
<evidence type="ECO:0000256" key="6">
    <source>
        <dbReference type="ARBA" id="ARBA00023277"/>
    </source>
</evidence>
<dbReference type="InterPro" id="IPR001579">
    <property type="entry name" value="Glyco_hydro_18_chit_AS"/>
</dbReference>
<comment type="similarity">
    <text evidence="9">Belongs to the glycosyl hydrolase 18 family. Chitinase class III subfamily.</text>
</comment>
<dbReference type="InterPro" id="IPR045321">
    <property type="entry name" value="Cts1-like"/>
</dbReference>
<evidence type="ECO:0000256" key="3">
    <source>
        <dbReference type="ARBA" id="ARBA00022669"/>
    </source>
</evidence>
<dbReference type="PANTHER" id="PTHR45708:SF49">
    <property type="entry name" value="ENDOCHITINASE"/>
    <property type="match status" value="1"/>
</dbReference>
<evidence type="ECO:0000256" key="2">
    <source>
        <dbReference type="ARBA" id="ARBA00012729"/>
    </source>
</evidence>
<evidence type="ECO:0000256" key="1">
    <source>
        <dbReference type="ARBA" id="ARBA00000822"/>
    </source>
</evidence>
<dbReference type="PANTHER" id="PTHR45708">
    <property type="entry name" value="ENDOCHITINASE"/>
    <property type="match status" value="1"/>
</dbReference>
<dbReference type="PROSITE" id="PS51910">
    <property type="entry name" value="GH18_2"/>
    <property type="match status" value="1"/>
</dbReference>
<reference evidence="13 14" key="1">
    <citation type="submission" date="2024-02" db="EMBL/GenBank/DDBJ databases">
        <title>De novo assembly and annotation of 12 fungi associated with fruit tree decline syndrome in Ontario, Canada.</title>
        <authorList>
            <person name="Sulman M."/>
            <person name="Ellouze W."/>
            <person name="Ilyukhin E."/>
        </authorList>
    </citation>
    <scope>NUCLEOTIDE SEQUENCE [LARGE SCALE GENOMIC DNA]</scope>
    <source>
        <strain evidence="13 14">M1-105</strain>
    </source>
</reference>
<evidence type="ECO:0000256" key="7">
    <source>
        <dbReference type="ARBA" id="ARBA00023295"/>
    </source>
</evidence>
<feature type="domain" description="GH18" evidence="12">
    <location>
        <begin position="30"/>
        <end position="346"/>
    </location>
</feature>
<dbReference type="InterPro" id="IPR001223">
    <property type="entry name" value="Glyco_hydro18_cat"/>
</dbReference>
<evidence type="ECO:0000313" key="13">
    <source>
        <dbReference type="EMBL" id="KAL1618069.1"/>
    </source>
</evidence>
<evidence type="ECO:0000256" key="9">
    <source>
        <dbReference type="ARBA" id="ARBA00025727"/>
    </source>
</evidence>
<evidence type="ECO:0000256" key="10">
    <source>
        <dbReference type="RuleBase" id="RU000489"/>
    </source>
</evidence>
<evidence type="ECO:0000313" key="14">
    <source>
        <dbReference type="Proteomes" id="UP001521116"/>
    </source>
</evidence>
<comment type="caution">
    <text evidence="13">The sequence shown here is derived from an EMBL/GenBank/DDBJ whole genome shotgun (WGS) entry which is preliminary data.</text>
</comment>
<dbReference type="InterPro" id="IPR017853">
    <property type="entry name" value="GH"/>
</dbReference>
<dbReference type="SUPFAM" id="SSF51445">
    <property type="entry name" value="(Trans)glycosidases"/>
    <property type="match status" value="1"/>
</dbReference>
<gene>
    <name evidence="13" type="primary">CHT2_2</name>
    <name evidence="13" type="ORF">SLS56_010694</name>
</gene>
<dbReference type="Proteomes" id="UP001521116">
    <property type="component" value="Unassembled WGS sequence"/>
</dbReference>
<protein>
    <recommendedName>
        <fullName evidence="2">chitinase</fullName>
        <ecNumber evidence="2">3.2.1.14</ecNumber>
    </recommendedName>
</protein>
<feature type="chain" id="PRO_5046695787" description="chitinase" evidence="11">
    <location>
        <begin position="23"/>
        <end position="355"/>
    </location>
</feature>
<dbReference type="EC" id="3.2.1.14" evidence="2"/>
<accession>A0ABR3SDP2</accession>
<sequence>MPSTSTLASVVVGLSALRVVQAGFDNTSSSNIAVYWGQNSYGQGTGDLAQQRLAYYCANDDIDVIPMAFMTVITDTTGHPQLNFANQGDKCTTFDGTSLFNCTELATDIPICQEQYNKTITLSIGGATYTEGGFSNETEAQAAADMIWATFGPNQNDSSVLRPFGDAALDGFDFDFESTVSNMAPFAQRLRDLMDASEAADGKHRILTAAPQCPFPDAADDQFLSGPAGDGAGAVPMDAVLVQFYNNYCGQQSYVAGAADQWNFNFATWDNWAKTLSANAGVRVLLGVPASATAAGSGYKSAADMAPIIDYVENFTSFGGVMMWDVSQAYANTGFLDGVKGELEDAAAEEPEYCG</sequence>
<evidence type="ECO:0000256" key="5">
    <source>
        <dbReference type="ARBA" id="ARBA00023024"/>
    </source>
</evidence>
<proteinExistence type="inferred from homology"/>
<keyword evidence="14" id="KW-1185">Reference proteome</keyword>
<evidence type="ECO:0000256" key="8">
    <source>
        <dbReference type="ARBA" id="ARBA00023326"/>
    </source>
</evidence>
<dbReference type="PROSITE" id="PS01095">
    <property type="entry name" value="GH18_1"/>
    <property type="match status" value="1"/>
</dbReference>
<dbReference type="Pfam" id="PF00704">
    <property type="entry name" value="Glyco_hydro_18"/>
    <property type="match status" value="1"/>
</dbReference>
<keyword evidence="6" id="KW-0119">Carbohydrate metabolism</keyword>
<keyword evidence="5" id="KW-0146">Chitin degradation</keyword>
<evidence type="ECO:0000256" key="4">
    <source>
        <dbReference type="ARBA" id="ARBA00022801"/>
    </source>
</evidence>
<dbReference type="EMBL" id="JAJVDC020000216">
    <property type="protein sequence ID" value="KAL1618069.1"/>
    <property type="molecule type" value="Genomic_DNA"/>
</dbReference>
<keyword evidence="4 10" id="KW-0378">Hydrolase</keyword>
<keyword evidence="7 10" id="KW-0326">Glycosidase</keyword>
<name>A0ABR3SDP2_9PEZI</name>
<dbReference type="CDD" id="cd02877">
    <property type="entry name" value="GH18_hevamine_XipI_class_III"/>
    <property type="match status" value="1"/>
</dbReference>
<feature type="signal peptide" evidence="11">
    <location>
        <begin position="1"/>
        <end position="22"/>
    </location>
</feature>
<dbReference type="InterPro" id="IPR050542">
    <property type="entry name" value="Glycosyl_Hydrlase18_Chitinase"/>
</dbReference>
<keyword evidence="8" id="KW-0624">Polysaccharide degradation</keyword>
<organism evidence="13 14">
    <name type="scientific">Neofusicoccum ribis</name>
    <dbReference type="NCBI Taxonomy" id="45134"/>
    <lineage>
        <taxon>Eukaryota</taxon>
        <taxon>Fungi</taxon>
        <taxon>Dikarya</taxon>
        <taxon>Ascomycota</taxon>
        <taxon>Pezizomycotina</taxon>
        <taxon>Dothideomycetes</taxon>
        <taxon>Dothideomycetes incertae sedis</taxon>
        <taxon>Botryosphaeriales</taxon>
        <taxon>Botryosphaeriaceae</taxon>
        <taxon>Neofusicoccum</taxon>
    </lineage>
</organism>
<dbReference type="Gene3D" id="3.20.20.80">
    <property type="entry name" value="Glycosidases"/>
    <property type="match status" value="1"/>
</dbReference>
<evidence type="ECO:0000259" key="12">
    <source>
        <dbReference type="PROSITE" id="PS51910"/>
    </source>
</evidence>